<comment type="caution">
    <text evidence="1">The sequence shown here is derived from an EMBL/GenBank/DDBJ whole genome shotgun (WGS) entry which is preliminary data.</text>
</comment>
<dbReference type="EMBL" id="JBIRUQ010000002">
    <property type="protein sequence ID" value="MFI1460818.1"/>
    <property type="molecule type" value="Genomic_DNA"/>
</dbReference>
<evidence type="ECO:0000313" key="2">
    <source>
        <dbReference type="Proteomes" id="UP001611263"/>
    </source>
</evidence>
<dbReference type="Proteomes" id="UP001611263">
    <property type="component" value="Unassembled WGS sequence"/>
</dbReference>
<keyword evidence="2" id="KW-1185">Reference proteome</keyword>
<protein>
    <submittedName>
        <fullName evidence="1">Uncharacterized protein</fullName>
    </submittedName>
</protein>
<dbReference type="GeneID" id="93509538"/>
<sequence length="72" mass="7466">MPTNSVLTRAHALWEGLAGAPVSFSSAEPVDVAISPRAMICLEEVLGPATLAYVALALGFRELGAQLSARLS</sequence>
<gene>
    <name evidence="1" type="ORF">ACH4WX_08840</name>
</gene>
<proteinExistence type="predicted"/>
<name>A0ABW7TIF8_9NOCA</name>
<dbReference type="RefSeq" id="WP_156052369.1">
    <property type="nucleotide sequence ID" value="NZ_JBIRUQ010000002.1"/>
</dbReference>
<evidence type="ECO:0000313" key="1">
    <source>
        <dbReference type="EMBL" id="MFI1460818.1"/>
    </source>
</evidence>
<reference evidence="1 2" key="1">
    <citation type="submission" date="2024-10" db="EMBL/GenBank/DDBJ databases">
        <title>The Natural Products Discovery Center: Release of the First 8490 Sequenced Strains for Exploring Actinobacteria Biosynthetic Diversity.</title>
        <authorList>
            <person name="Kalkreuter E."/>
            <person name="Kautsar S.A."/>
            <person name="Yang D."/>
            <person name="Bader C.D."/>
            <person name="Teijaro C.N."/>
            <person name="Fluegel L."/>
            <person name="Davis C.M."/>
            <person name="Simpson J.R."/>
            <person name="Lauterbach L."/>
            <person name="Steele A.D."/>
            <person name="Gui C."/>
            <person name="Meng S."/>
            <person name="Li G."/>
            <person name="Viehrig K."/>
            <person name="Ye F."/>
            <person name="Su P."/>
            <person name="Kiefer A.F."/>
            <person name="Nichols A."/>
            <person name="Cepeda A.J."/>
            <person name="Yan W."/>
            <person name="Fan B."/>
            <person name="Jiang Y."/>
            <person name="Adhikari A."/>
            <person name="Zheng C.-J."/>
            <person name="Schuster L."/>
            <person name="Cowan T.M."/>
            <person name="Smanski M.J."/>
            <person name="Chevrette M.G."/>
            <person name="De Carvalho L.P.S."/>
            <person name="Shen B."/>
        </authorList>
    </citation>
    <scope>NUCLEOTIDE SEQUENCE [LARGE SCALE GENOMIC DNA]</scope>
    <source>
        <strain evidence="1 2">NPDC020568</strain>
    </source>
</reference>
<accession>A0ABW7TIF8</accession>
<organism evidence="1 2">
    <name type="scientific">Nocardia carnea</name>
    <dbReference type="NCBI Taxonomy" id="37328"/>
    <lineage>
        <taxon>Bacteria</taxon>
        <taxon>Bacillati</taxon>
        <taxon>Actinomycetota</taxon>
        <taxon>Actinomycetes</taxon>
        <taxon>Mycobacteriales</taxon>
        <taxon>Nocardiaceae</taxon>
        <taxon>Nocardia</taxon>
    </lineage>
</organism>